<dbReference type="AlphaFoldDB" id="A0A8C6D0Z4"/>
<evidence type="ECO:0000313" key="2">
    <source>
        <dbReference type="Proteomes" id="UP000694544"/>
    </source>
</evidence>
<protein>
    <submittedName>
        <fullName evidence="1">Uncharacterized protein</fullName>
    </submittedName>
</protein>
<dbReference type="Ensembl" id="ENSMMST00000009780.1">
    <property type="protein sequence ID" value="ENSMMSP00000008819.1"/>
    <property type="gene ID" value="ENSMMSG00000006824.1"/>
</dbReference>
<proteinExistence type="predicted"/>
<evidence type="ECO:0000313" key="1">
    <source>
        <dbReference type="Ensembl" id="ENSMMSP00000008819.1"/>
    </source>
</evidence>
<organism evidence="1 2">
    <name type="scientific">Moschus moschiferus</name>
    <name type="common">Siberian musk deer</name>
    <name type="synonym">Moschus sibiricus</name>
    <dbReference type="NCBI Taxonomy" id="68415"/>
    <lineage>
        <taxon>Eukaryota</taxon>
        <taxon>Metazoa</taxon>
        <taxon>Chordata</taxon>
        <taxon>Craniata</taxon>
        <taxon>Vertebrata</taxon>
        <taxon>Euteleostomi</taxon>
        <taxon>Mammalia</taxon>
        <taxon>Eutheria</taxon>
        <taxon>Laurasiatheria</taxon>
        <taxon>Artiodactyla</taxon>
        <taxon>Ruminantia</taxon>
        <taxon>Pecora</taxon>
        <taxon>Moschidae</taxon>
        <taxon>Moschus</taxon>
    </lineage>
</organism>
<reference evidence="1" key="1">
    <citation type="submission" date="2025-08" db="UniProtKB">
        <authorList>
            <consortium name="Ensembl"/>
        </authorList>
    </citation>
    <scope>IDENTIFICATION</scope>
</reference>
<accession>A0A8C6D0Z4</accession>
<dbReference type="Proteomes" id="UP000694544">
    <property type="component" value="Unplaced"/>
</dbReference>
<sequence>VLVLPFLVDLHHAVLGLDRQLLGGEVVDVQGHAPAVGGLLDLGDPAAELPAERAVVGGTLDRGGGQRAHVARPSAVAQPLRPLLGQPGQPEGLVEEAAVGRIPVAERVPAGAPQEREGHSALGHAGWSGRLRSQTLRASAETGSGGRLWSSLPIISSFLEEP</sequence>
<name>A0A8C6D0Z4_MOSMO</name>
<dbReference type="GeneTree" id="ENSGT00900000142991"/>
<reference evidence="1" key="2">
    <citation type="submission" date="2025-09" db="UniProtKB">
        <authorList>
            <consortium name="Ensembl"/>
        </authorList>
    </citation>
    <scope>IDENTIFICATION</scope>
</reference>
<keyword evidence="2" id="KW-1185">Reference proteome</keyword>